<keyword evidence="2" id="KW-1133">Transmembrane helix</keyword>
<dbReference type="GO" id="GO:0034220">
    <property type="term" value="P:monoatomic ion transmembrane transport"/>
    <property type="evidence" value="ECO:0007669"/>
    <property type="project" value="UniProtKB-KW"/>
</dbReference>
<feature type="domain" description="RCK N-terminal" evidence="3">
    <location>
        <begin position="120"/>
        <end position="239"/>
    </location>
</feature>
<dbReference type="GO" id="GO:0006813">
    <property type="term" value="P:potassium ion transport"/>
    <property type="evidence" value="ECO:0007669"/>
    <property type="project" value="InterPro"/>
</dbReference>
<dbReference type="InterPro" id="IPR003148">
    <property type="entry name" value="RCK_N"/>
</dbReference>
<dbReference type="Pfam" id="PF06241">
    <property type="entry name" value="Castor_Poll_mid"/>
    <property type="match status" value="1"/>
</dbReference>
<dbReference type="PANTHER" id="PTHR43833:SF9">
    <property type="entry name" value="POTASSIUM CHANNEL PROTEIN YUGO-RELATED"/>
    <property type="match status" value="1"/>
</dbReference>
<dbReference type="Gene3D" id="3.40.50.720">
    <property type="entry name" value="NAD(P)-binding Rossmann-like Domain"/>
    <property type="match status" value="1"/>
</dbReference>
<dbReference type="AlphaFoldDB" id="A0A938XW37"/>
<keyword evidence="5" id="KW-1185">Reference proteome</keyword>
<dbReference type="SUPFAM" id="SSF81324">
    <property type="entry name" value="Voltage-gated potassium channels"/>
    <property type="match status" value="1"/>
</dbReference>
<dbReference type="Proteomes" id="UP000774000">
    <property type="component" value="Unassembled WGS sequence"/>
</dbReference>
<evidence type="ECO:0000313" key="4">
    <source>
        <dbReference type="EMBL" id="MBM7556697.1"/>
    </source>
</evidence>
<dbReference type="EMBL" id="JAFBDQ010000006">
    <property type="protein sequence ID" value="MBM7556697.1"/>
    <property type="molecule type" value="Genomic_DNA"/>
</dbReference>
<comment type="caution">
    <text evidence="4">The sequence shown here is derived from an EMBL/GenBank/DDBJ whole genome shotgun (WGS) entry which is preliminary data.</text>
</comment>
<dbReference type="PANTHER" id="PTHR43833">
    <property type="entry name" value="POTASSIUM CHANNEL PROTEIN 2-RELATED-RELATED"/>
    <property type="match status" value="1"/>
</dbReference>
<name>A0A938XW37_9FIRM</name>
<dbReference type="InterPro" id="IPR010420">
    <property type="entry name" value="CASTOR/POLLUX/SYM8_dom"/>
</dbReference>
<evidence type="ECO:0000259" key="3">
    <source>
        <dbReference type="PROSITE" id="PS51201"/>
    </source>
</evidence>
<dbReference type="InterPro" id="IPR013099">
    <property type="entry name" value="K_chnl_dom"/>
</dbReference>
<dbReference type="Gene3D" id="1.10.287.70">
    <property type="match status" value="1"/>
</dbReference>
<dbReference type="RefSeq" id="WP_204701467.1">
    <property type="nucleotide sequence ID" value="NZ_JAFBDQ010000006.1"/>
</dbReference>
<keyword evidence="4" id="KW-0407">Ion channel</keyword>
<evidence type="ECO:0000256" key="1">
    <source>
        <dbReference type="ARBA" id="ARBA00004651"/>
    </source>
</evidence>
<keyword evidence="4" id="KW-0406">Ion transport</keyword>
<evidence type="ECO:0000313" key="5">
    <source>
        <dbReference type="Proteomes" id="UP000774000"/>
    </source>
</evidence>
<dbReference type="Gene3D" id="1.20.5.110">
    <property type="match status" value="1"/>
</dbReference>
<sequence>MITVLFSYLENIKTEINFKKVRNLIIIVVAIILLSSLFILEVEPNQQLKTFEDALWWSIVTSTTVGYGDIFPVTFRGRIIAILLMVLGIGTFGAFTAEFANLFMRLKNRKEFGEMKASYNDHLVICGWCKIAQEVIAQALNEEEKQKIVLVANIEKDPYPDKENIHFVRGNIDDEVTLKRAGIDKASKAIVLNEDANDSTTVLSALTIESLNPDIYTVVEVENRQNKKHFVNANVDEIIITNQLNSQLLVRTAFYEGTSNFIEELLSNKNGNEIYMLPLPADDSGIKFIDLLNKYKQEQDIIILGIKRKGEIITNPANDEIITTTDDLIYISKDSIM</sequence>
<reference evidence="4" key="1">
    <citation type="submission" date="2021-01" db="EMBL/GenBank/DDBJ databases">
        <title>Genomic Encyclopedia of Type Strains, Phase IV (KMG-IV): sequencing the most valuable type-strain genomes for metagenomic binning, comparative biology and taxonomic classification.</title>
        <authorList>
            <person name="Goeker M."/>
        </authorList>
    </citation>
    <scope>NUCLEOTIDE SEQUENCE</scope>
    <source>
        <strain evidence="4">DSM 23230</strain>
    </source>
</reference>
<keyword evidence="2" id="KW-0812">Transmembrane</keyword>
<dbReference type="Pfam" id="PF07885">
    <property type="entry name" value="Ion_trans_2"/>
    <property type="match status" value="1"/>
</dbReference>
<protein>
    <submittedName>
        <fullName evidence="4">Voltage-gated potassium channel</fullName>
    </submittedName>
</protein>
<dbReference type="Pfam" id="PF02254">
    <property type="entry name" value="TrkA_N"/>
    <property type="match status" value="1"/>
</dbReference>
<feature type="transmembrane region" description="Helical" evidence="2">
    <location>
        <begin position="21"/>
        <end position="40"/>
    </location>
</feature>
<comment type="subcellular location">
    <subcellularLocation>
        <location evidence="1">Cell membrane</location>
        <topology evidence="1">Multi-pass membrane protein</topology>
    </subcellularLocation>
</comment>
<dbReference type="InterPro" id="IPR036291">
    <property type="entry name" value="NAD(P)-bd_dom_sf"/>
</dbReference>
<dbReference type="GO" id="GO:0005886">
    <property type="term" value="C:plasma membrane"/>
    <property type="evidence" value="ECO:0007669"/>
    <property type="project" value="UniProtKB-SubCell"/>
</dbReference>
<proteinExistence type="predicted"/>
<organism evidence="4 5">
    <name type="scientific">Halanaerobacter jeridensis</name>
    <dbReference type="NCBI Taxonomy" id="706427"/>
    <lineage>
        <taxon>Bacteria</taxon>
        <taxon>Bacillati</taxon>
        <taxon>Bacillota</taxon>
        <taxon>Clostridia</taxon>
        <taxon>Halanaerobiales</taxon>
        <taxon>Halobacteroidaceae</taxon>
        <taxon>Halanaerobacter</taxon>
    </lineage>
</organism>
<keyword evidence="4" id="KW-0813">Transport</keyword>
<keyword evidence="2" id="KW-0472">Membrane</keyword>
<gene>
    <name evidence="4" type="ORF">JOC47_001548</name>
</gene>
<feature type="transmembrane region" description="Helical" evidence="2">
    <location>
        <begin position="79"/>
        <end position="100"/>
    </location>
</feature>
<evidence type="ECO:0000256" key="2">
    <source>
        <dbReference type="SAM" id="Phobius"/>
    </source>
</evidence>
<accession>A0A938XW37</accession>
<dbReference type="SUPFAM" id="SSF51735">
    <property type="entry name" value="NAD(P)-binding Rossmann-fold domains"/>
    <property type="match status" value="1"/>
</dbReference>
<dbReference type="PROSITE" id="PS51201">
    <property type="entry name" value="RCK_N"/>
    <property type="match status" value="1"/>
</dbReference>
<dbReference type="InterPro" id="IPR050721">
    <property type="entry name" value="Trk_Ktr_HKT_K-transport"/>
</dbReference>